<dbReference type="AlphaFoldDB" id="A0A6C0IAV8"/>
<dbReference type="EMBL" id="MN740153">
    <property type="protein sequence ID" value="QHT90168.1"/>
    <property type="molecule type" value="Genomic_DNA"/>
</dbReference>
<accession>A0A6C0IAV8</accession>
<protein>
    <submittedName>
        <fullName evidence="1">Uncharacterized protein</fullName>
    </submittedName>
</protein>
<evidence type="ECO:0000313" key="1">
    <source>
        <dbReference type="EMBL" id="QHT90168.1"/>
    </source>
</evidence>
<name>A0A6C0IAV8_9ZZZZ</name>
<organism evidence="1">
    <name type="scientific">viral metagenome</name>
    <dbReference type="NCBI Taxonomy" id="1070528"/>
    <lineage>
        <taxon>unclassified sequences</taxon>
        <taxon>metagenomes</taxon>
        <taxon>organismal metagenomes</taxon>
    </lineage>
</organism>
<sequence>MSLLLTNECITTRCGYKCCEYETDSDLPSEDRRILVTLWVNNELIQEMKRVFPSQKSLYQQMLVFVKSPLADYSDMHRSKAFMGREFIQYYEKNMTKPNRRVT</sequence>
<proteinExistence type="predicted"/>
<reference evidence="1" key="1">
    <citation type="journal article" date="2020" name="Nature">
        <title>Giant virus diversity and host interactions through global metagenomics.</title>
        <authorList>
            <person name="Schulz F."/>
            <person name="Roux S."/>
            <person name="Paez-Espino D."/>
            <person name="Jungbluth S."/>
            <person name="Walsh D.A."/>
            <person name="Denef V.J."/>
            <person name="McMahon K.D."/>
            <person name="Konstantinidis K.T."/>
            <person name="Eloe-Fadrosh E.A."/>
            <person name="Kyrpides N.C."/>
            <person name="Woyke T."/>
        </authorList>
    </citation>
    <scope>NUCLEOTIDE SEQUENCE</scope>
    <source>
        <strain evidence="1">GVMAG-M-3300023184-68</strain>
    </source>
</reference>